<evidence type="ECO:0000313" key="3">
    <source>
        <dbReference type="Proteomes" id="UP000290289"/>
    </source>
</evidence>
<reference evidence="2 3" key="1">
    <citation type="submission" date="2018-10" db="EMBL/GenBank/DDBJ databases">
        <title>A high-quality apple genome assembly.</title>
        <authorList>
            <person name="Hu J."/>
        </authorList>
    </citation>
    <scope>NUCLEOTIDE SEQUENCE [LARGE SCALE GENOMIC DNA]</scope>
    <source>
        <strain evidence="3">cv. HFTH1</strain>
        <tissue evidence="2">Young leaf</tissue>
    </source>
</reference>
<accession>A0A498I6C0</accession>
<keyword evidence="3" id="KW-1185">Reference proteome</keyword>
<organism evidence="2 3">
    <name type="scientific">Malus domestica</name>
    <name type="common">Apple</name>
    <name type="synonym">Pyrus malus</name>
    <dbReference type="NCBI Taxonomy" id="3750"/>
    <lineage>
        <taxon>Eukaryota</taxon>
        <taxon>Viridiplantae</taxon>
        <taxon>Streptophyta</taxon>
        <taxon>Embryophyta</taxon>
        <taxon>Tracheophyta</taxon>
        <taxon>Spermatophyta</taxon>
        <taxon>Magnoliopsida</taxon>
        <taxon>eudicotyledons</taxon>
        <taxon>Gunneridae</taxon>
        <taxon>Pentapetalae</taxon>
        <taxon>rosids</taxon>
        <taxon>fabids</taxon>
        <taxon>Rosales</taxon>
        <taxon>Rosaceae</taxon>
        <taxon>Amygdaloideae</taxon>
        <taxon>Maleae</taxon>
        <taxon>Malus</taxon>
    </lineage>
</organism>
<proteinExistence type="predicted"/>
<gene>
    <name evidence="2" type="ORF">DVH24_039596</name>
</gene>
<comment type="caution">
    <text evidence="2">The sequence shown here is derived from an EMBL/GenBank/DDBJ whole genome shotgun (WGS) entry which is preliminary data.</text>
</comment>
<evidence type="ECO:0000256" key="1">
    <source>
        <dbReference type="SAM" id="MobiDB-lite"/>
    </source>
</evidence>
<dbReference type="AlphaFoldDB" id="A0A498I6C0"/>
<dbReference type="Proteomes" id="UP000290289">
    <property type="component" value="Chromosome 14"/>
</dbReference>
<feature type="region of interest" description="Disordered" evidence="1">
    <location>
        <begin position="45"/>
        <end position="68"/>
    </location>
</feature>
<name>A0A498I6C0_MALDO</name>
<dbReference type="EMBL" id="RDQH01000340">
    <property type="protein sequence ID" value="RXH77625.1"/>
    <property type="molecule type" value="Genomic_DNA"/>
</dbReference>
<sequence length="68" mass="7720">MYIQDVRTKKERTTISSLLGLIHQTTRYQLDEVVGRSKVEQDQVMASGFEDRTSLRPVESYSSGRPGS</sequence>
<protein>
    <submittedName>
        <fullName evidence="2">Uncharacterized protein</fullName>
    </submittedName>
</protein>
<evidence type="ECO:0000313" key="2">
    <source>
        <dbReference type="EMBL" id="RXH77625.1"/>
    </source>
</evidence>